<dbReference type="PROSITE" id="PS51257">
    <property type="entry name" value="PROKAR_LIPOPROTEIN"/>
    <property type="match status" value="1"/>
</dbReference>
<dbReference type="AlphaFoldDB" id="A0A3B1DMW5"/>
<accession>A0A3B1DMW5</accession>
<gene>
    <name evidence="1" type="ORF">MNBD_UNCLBAC01-595</name>
</gene>
<evidence type="ECO:0000313" key="1">
    <source>
        <dbReference type="EMBL" id="VAX38173.1"/>
    </source>
</evidence>
<dbReference type="InterPro" id="IPR012899">
    <property type="entry name" value="LTXXQ"/>
</dbReference>
<sequence length="171" mass="19078">MKKVLLGMMIAGLIVANPVFVQACSKEKKSECKKSGSKESTCKISKLKAKVKILWVNKDEFKITDDQLTKIKDIKHEAIKKLIQLKADKDVVMVDLKSAMWSDIIDVDTVNKLIDTKYAAKIKASKMYIMAISAIQNVLSADQRAQWKANCAKSFLADKKICPLEGKGSKK</sequence>
<protein>
    <submittedName>
        <fullName evidence="1">Uncharacterized protein</fullName>
    </submittedName>
</protein>
<dbReference type="EMBL" id="UOGJ01000151">
    <property type="protein sequence ID" value="VAX38173.1"/>
    <property type="molecule type" value="Genomic_DNA"/>
</dbReference>
<dbReference type="Gene3D" id="1.20.120.1490">
    <property type="match status" value="1"/>
</dbReference>
<dbReference type="Pfam" id="PF07813">
    <property type="entry name" value="LTXXQ"/>
    <property type="match status" value="1"/>
</dbReference>
<organism evidence="1">
    <name type="scientific">hydrothermal vent metagenome</name>
    <dbReference type="NCBI Taxonomy" id="652676"/>
    <lineage>
        <taxon>unclassified sequences</taxon>
        <taxon>metagenomes</taxon>
        <taxon>ecological metagenomes</taxon>
    </lineage>
</organism>
<name>A0A3B1DMW5_9ZZZZ</name>
<proteinExistence type="predicted"/>
<reference evidence="1" key="1">
    <citation type="submission" date="2018-06" db="EMBL/GenBank/DDBJ databases">
        <authorList>
            <person name="Zhirakovskaya E."/>
        </authorList>
    </citation>
    <scope>NUCLEOTIDE SEQUENCE</scope>
</reference>